<dbReference type="Gene3D" id="3.70.10.10">
    <property type="match status" value="1"/>
</dbReference>
<keyword evidence="2" id="KW-1185">Reference proteome</keyword>
<dbReference type="EMBL" id="KX229736">
    <property type="protein sequence ID" value="ANH51274.1"/>
    <property type="molecule type" value="Genomic_DNA"/>
</dbReference>
<gene>
    <name evidence="1" type="ORF">PC5_00155</name>
</gene>
<evidence type="ECO:0000313" key="2">
    <source>
        <dbReference type="Proteomes" id="UP000221511"/>
    </source>
</evidence>
<accession>A0A1B0XVV3</accession>
<reference evidence="1 2" key="1">
    <citation type="submission" date="2016-05" db="EMBL/GenBank/DDBJ databases">
        <title>Campylobacter bacteriophages isolated in Slovenia.</title>
        <authorList>
            <person name="Janez N."/>
            <person name="Peterka M."/>
            <person name="Accetto T."/>
        </authorList>
    </citation>
    <scope>NUCLEOTIDE SEQUENCE [LARGE SCALE GENOMIC DNA]</scope>
</reference>
<dbReference type="InterPro" id="IPR046938">
    <property type="entry name" value="DNA_clamp_sf"/>
</dbReference>
<name>A0A1B0XVV3_9CAUD</name>
<organism evidence="1 2">
    <name type="scientific">Campylobacter phage PC5</name>
    <dbReference type="NCBI Taxonomy" id="1541690"/>
    <lineage>
        <taxon>Viruses</taxon>
        <taxon>Duplodnaviria</taxon>
        <taxon>Heunggongvirae</taxon>
        <taxon>Uroviricota</taxon>
        <taxon>Caudoviricetes</taxon>
        <taxon>Connertonviridae</taxon>
        <taxon>Fletchervirus</taxon>
        <taxon>Fletchervirus PC5</taxon>
    </lineage>
</organism>
<protein>
    <submittedName>
        <fullName evidence="1">Putative sliding clamp DNA polymerase accessory protein</fullName>
    </submittedName>
</protein>
<proteinExistence type="predicted"/>
<sequence length="236" mass="26040">MLLNSKTIALVNSLQLINESIIFSSKLTGIKDSAGSIIAFIDLEKLENKPFPKDFGILKIKEFMDLLKIIGEDANITMDDKNIIHISKDGMSCKYLTTNVEALSNACGVKPTILENVNNAELVSSFELDMTVSDKIKKAATLLGFDDMVLNIDDIITVSTSEQGINGNEFSLNVTPNVINSKANIFISIKNLKRIPTTDYIVSVHKHSSRQDTYLLKLIPKNNDALIILIPSKVVK</sequence>
<evidence type="ECO:0000313" key="1">
    <source>
        <dbReference type="EMBL" id="ANH51274.1"/>
    </source>
</evidence>
<dbReference type="Proteomes" id="UP000221511">
    <property type="component" value="Segment"/>
</dbReference>
<dbReference type="SUPFAM" id="SSF55979">
    <property type="entry name" value="DNA clamp"/>
    <property type="match status" value="2"/>
</dbReference>